<reference evidence="1 2" key="1">
    <citation type="submission" date="2023-10" db="EMBL/GenBank/DDBJ databases">
        <title>Microbacterium xanthum sp. nov., isolated from seaweed.</title>
        <authorList>
            <person name="Lee S.D."/>
        </authorList>
    </citation>
    <scope>NUCLEOTIDE SEQUENCE [LARGE SCALE GENOMIC DNA]</scope>
    <source>
        <strain evidence="1 2">KCTC 19124</strain>
    </source>
</reference>
<comment type="caution">
    <text evidence="1">The sequence shown here is derived from an EMBL/GenBank/DDBJ whole genome shotgun (WGS) entry which is preliminary data.</text>
</comment>
<proteinExistence type="predicted"/>
<keyword evidence="2" id="KW-1185">Reference proteome</keyword>
<dbReference type="RefSeq" id="WP_194423433.1">
    <property type="nucleotide sequence ID" value="NZ_BAAAPT010000001.1"/>
</dbReference>
<sequence>MAKDSEAEIIAEARQILGNQEEVIAAGHFGLANLIIAQIAGGTAGGVAADSVWDSGTSSALGVGLGGLAAVKASAEAQGVTMKMIVAITPEQIHLLNRDTGGRLDSEVATFRRDAVDIHIANIGLSRILTLTDRPTGHAVELHGSVSWLSAQAKGDKVVLDLLAHDATASD</sequence>
<evidence type="ECO:0000313" key="2">
    <source>
        <dbReference type="Proteomes" id="UP001291912"/>
    </source>
</evidence>
<gene>
    <name evidence="1" type="ORF">R2Q92_02785</name>
</gene>
<evidence type="ECO:0000313" key="1">
    <source>
        <dbReference type="EMBL" id="MDZ8160744.1"/>
    </source>
</evidence>
<organism evidence="1 2">
    <name type="scientific">Microbacterium aquimaris</name>
    <dbReference type="NCBI Taxonomy" id="459816"/>
    <lineage>
        <taxon>Bacteria</taxon>
        <taxon>Bacillati</taxon>
        <taxon>Actinomycetota</taxon>
        <taxon>Actinomycetes</taxon>
        <taxon>Micrococcales</taxon>
        <taxon>Microbacteriaceae</taxon>
        <taxon>Microbacterium</taxon>
    </lineage>
</organism>
<name>A0ABU5N3U1_9MICO</name>
<dbReference type="Proteomes" id="UP001291912">
    <property type="component" value="Unassembled WGS sequence"/>
</dbReference>
<accession>A0ABU5N3U1</accession>
<protein>
    <submittedName>
        <fullName evidence="1">Uncharacterized protein</fullName>
    </submittedName>
</protein>
<dbReference type="EMBL" id="JAWJYN010000001">
    <property type="protein sequence ID" value="MDZ8160744.1"/>
    <property type="molecule type" value="Genomic_DNA"/>
</dbReference>